<dbReference type="RefSeq" id="WP_100235389.1">
    <property type="nucleotide sequence ID" value="NZ_PGVG01000034.1"/>
</dbReference>
<proteinExistence type="predicted"/>
<evidence type="ECO:0000313" key="2">
    <source>
        <dbReference type="Proteomes" id="UP000231194"/>
    </source>
</evidence>
<accession>A0A2M8R1E4</accession>
<dbReference type="AlphaFoldDB" id="A0A2M8R1E4"/>
<dbReference type="EMBL" id="PGVG01000034">
    <property type="protein sequence ID" value="PJG51627.1"/>
    <property type="molecule type" value="Genomic_DNA"/>
</dbReference>
<dbReference type="Proteomes" id="UP000231194">
    <property type="component" value="Unassembled WGS sequence"/>
</dbReference>
<gene>
    <name evidence="1" type="ORF">CVM73_30090</name>
</gene>
<reference evidence="1 2" key="1">
    <citation type="submission" date="2017-11" db="EMBL/GenBank/DDBJ databases">
        <title>Bradyrhizobium forestalis sp. nov., an efficient nitrogen-fixing bacterium isolated from nodules of forest legume species in the Amazon.</title>
        <authorList>
            <person name="Costa E.M."/>
            <person name="Guimaraes A."/>
            <person name="Carvalho T.S."/>
            <person name="Rodrigues T.L."/>
            <person name="Ribeiro P.R.A."/>
            <person name="Lebbe L."/>
            <person name="Willems A."/>
            <person name="Moreira F.M.S."/>
        </authorList>
    </citation>
    <scope>NUCLEOTIDE SEQUENCE [LARGE SCALE GENOMIC DNA]</scope>
    <source>
        <strain evidence="1 2">INPA54B</strain>
    </source>
</reference>
<sequence>MKLIEKLPLDAAQSFATHLLQGTEAVGGNLLLKRAHHNGNAADMLTLADDLQVAQDYERYLNNREVINALIAANPNTAFTEGWAATFARVQAPPTVI</sequence>
<organism evidence="1 2">
    <name type="scientific">Bradyrhizobium forestalis</name>
    <dbReference type="NCBI Taxonomy" id="1419263"/>
    <lineage>
        <taxon>Bacteria</taxon>
        <taxon>Pseudomonadati</taxon>
        <taxon>Pseudomonadota</taxon>
        <taxon>Alphaproteobacteria</taxon>
        <taxon>Hyphomicrobiales</taxon>
        <taxon>Nitrobacteraceae</taxon>
        <taxon>Bradyrhizobium</taxon>
    </lineage>
</organism>
<evidence type="ECO:0000313" key="1">
    <source>
        <dbReference type="EMBL" id="PJG51627.1"/>
    </source>
</evidence>
<name>A0A2M8R1E4_9BRAD</name>
<keyword evidence="2" id="KW-1185">Reference proteome</keyword>
<comment type="caution">
    <text evidence="1">The sequence shown here is derived from an EMBL/GenBank/DDBJ whole genome shotgun (WGS) entry which is preliminary data.</text>
</comment>
<dbReference type="OrthoDB" id="8006227at2"/>
<protein>
    <submittedName>
        <fullName evidence="1">Uncharacterized protein</fullName>
    </submittedName>
</protein>